<feature type="non-terminal residue" evidence="3">
    <location>
        <position position="925"/>
    </location>
</feature>
<dbReference type="PANTHER" id="PTHR23079">
    <property type="entry name" value="RNA-DEPENDENT RNA POLYMERASE"/>
    <property type="match status" value="1"/>
</dbReference>
<organism evidence="3 4">
    <name type="scientific">Fistulina hepatica ATCC 64428</name>
    <dbReference type="NCBI Taxonomy" id="1128425"/>
    <lineage>
        <taxon>Eukaryota</taxon>
        <taxon>Fungi</taxon>
        <taxon>Dikarya</taxon>
        <taxon>Basidiomycota</taxon>
        <taxon>Agaricomycotina</taxon>
        <taxon>Agaricomycetes</taxon>
        <taxon>Agaricomycetidae</taxon>
        <taxon>Agaricales</taxon>
        <taxon>Fistulinaceae</taxon>
        <taxon>Fistulina</taxon>
    </lineage>
</organism>
<evidence type="ECO:0000259" key="2">
    <source>
        <dbReference type="Pfam" id="PF05183"/>
    </source>
</evidence>
<feature type="non-terminal residue" evidence="3">
    <location>
        <position position="1"/>
    </location>
</feature>
<evidence type="ECO:0000313" key="3">
    <source>
        <dbReference type="EMBL" id="KIY48407.1"/>
    </source>
</evidence>
<name>A0A0D7ABP0_9AGAR</name>
<dbReference type="EC" id="2.7.7.48" evidence="1"/>
<dbReference type="EMBL" id="KN881833">
    <property type="protein sequence ID" value="KIY48407.1"/>
    <property type="molecule type" value="Genomic_DNA"/>
</dbReference>
<reference evidence="3 4" key="1">
    <citation type="journal article" date="2015" name="Fungal Genet. Biol.">
        <title>Evolution of novel wood decay mechanisms in Agaricales revealed by the genome sequences of Fistulina hepatica and Cylindrobasidium torrendii.</title>
        <authorList>
            <person name="Floudas D."/>
            <person name="Held B.W."/>
            <person name="Riley R."/>
            <person name="Nagy L.G."/>
            <person name="Koehler G."/>
            <person name="Ransdell A.S."/>
            <person name="Younus H."/>
            <person name="Chow J."/>
            <person name="Chiniquy J."/>
            <person name="Lipzen A."/>
            <person name="Tritt A."/>
            <person name="Sun H."/>
            <person name="Haridas S."/>
            <person name="LaButti K."/>
            <person name="Ohm R.A."/>
            <person name="Kues U."/>
            <person name="Blanchette R.A."/>
            <person name="Grigoriev I.V."/>
            <person name="Minto R.E."/>
            <person name="Hibbett D.S."/>
        </authorList>
    </citation>
    <scope>NUCLEOTIDE SEQUENCE [LARGE SCALE GENOMIC DNA]</scope>
    <source>
        <strain evidence="3 4">ATCC 64428</strain>
    </source>
</reference>
<keyword evidence="1" id="KW-0548">Nucleotidyltransferase</keyword>
<dbReference type="OrthoDB" id="10055769at2759"/>
<keyword evidence="1" id="KW-0808">Transferase</keyword>
<keyword evidence="4" id="KW-1185">Reference proteome</keyword>
<comment type="catalytic activity">
    <reaction evidence="1">
        <text>RNA(n) + a ribonucleoside 5'-triphosphate = RNA(n+1) + diphosphate</text>
        <dbReference type="Rhea" id="RHEA:21248"/>
        <dbReference type="Rhea" id="RHEA-COMP:14527"/>
        <dbReference type="Rhea" id="RHEA-COMP:17342"/>
        <dbReference type="ChEBI" id="CHEBI:33019"/>
        <dbReference type="ChEBI" id="CHEBI:61557"/>
        <dbReference type="ChEBI" id="CHEBI:140395"/>
        <dbReference type="EC" id="2.7.7.48"/>
    </reaction>
</comment>
<accession>A0A0D7ABP0</accession>
<comment type="similarity">
    <text evidence="1">Belongs to the RdRP family.</text>
</comment>
<dbReference type="GO" id="GO:0031380">
    <property type="term" value="C:nuclear RNA-directed RNA polymerase complex"/>
    <property type="evidence" value="ECO:0007669"/>
    <property type="project" value="TreeGrafter"/>
</dbReference>
<dbReference type="AlphaFoldDB" id="A0A0D7ABP0"/>
<evidence type="ECO:0000256" key="1">
    <source>
        <dbReference type="RuleBase" id="RU363098"/>
    </source>
</evidence>
<dbReference type="Proteomes" id="UP000054144">
    <property type="component" value="Unassembled WGS sequence"/>
</dbReference>
<keyword evidence="1" id="KW-0694">RNA-binding</keyword>
<keyword evidence="1" id="KW-0696">RNA-directed RNA polymerase</keyword>
<dbReference type="GO" id="GO:0003968">
    <property type="term" value="F:RNA-directed RNA polymerase activity"/>
    <property type="evidence" value="ECO:0007669"/>
    <property type="project" value="UniProtKB-KW"/>
</dbReference>
<dbReference type="InterPro" id="IPR057596">
    <property type="entry name" value="RDRP_core"/>
</dbReference>
<sequence>PWKELDLETEYMSQDPDAGLGNSAVAPGWYGGKIVFRAVMREDTCRSKDSSHSEPCFHPALEPATLGASTRFTRTFGSTAFLRVKVPTRLQMKFTKDKDKEKWVRYFRRPVVLWGQVYRAFFAKDENVFFFRTNEALDETGGVFTPLGARGMSLMDFITHHNPLRAGDHQLMCKWSARFALGLSNSVPGPKMMPENIKQINDIISPYDKSDQTDGCGFGNKALHLMLYHQFGWDPYAFAVQFRLGGMKGLVLEEPTPDRCAEPVVQYRPSQLKIKVQADHPSHLIFDVVRPSRLRTQSRISFEVIRNLEDNGVPVSVLKDLLKAKIHETVESLTTWEGPDAMFKLWVALERLGGVLTARHAREAAGEARALGYGYRGEDDDDDEYEDEDALDSGVQHVRSVAWWTDQTSGCPSALEETVMALLDSGFTPMNCSVLRDKLKMVLKTRIENLATKIRFNIPQSATAFCVPADPCGVLGPDEIFLKSSRQNLKTDDGADTDFITGDVLITRNPCKIPTDVRKVKIVDYPLLHKYVDVVVCSTHPKTGRLLEILAGGDYDGDTTIVIWDKRLVEPFKNADLSFAKNPRGFPESRFTRNGQTVGDFVAKYGEDNLAPHFKEIQHYLLGNLRDCSILGKYSNMHDHAIHMLGYSHPRSVMLAYTFNTLMDSGKSGWILRETVFMRDYKQFNHPRGLEWKDAGNKKKRQARDKTERTAREFNKHLSDESNVLYLERPKQRDKYNRGPEVMDVLYQFAREESNTLLMQLEKTFAPLSLGDTANSKPPDMDLAKPWLDAVDLAQKRMRNEGKDKSLHQDLGVIADHVHKVYDRRYTGGNFTSKPIEQRQDELRALSKLFAEVPPVEKMQCLTDENIIRRYAASFAYYYDWEERSSKEGVTGDGWSRFPFNVAFRELCHIKAQASGTTKTVTYPF</sequence>
<feature type="domain" description="RDRP core" evidence="2">
    <location>
        <begin position="61"/>
        <end position="701"/>
    </location>
</feature>
<evidence type="ECO:0000313" key="4">
    <source>
        <dbReference type="Proteomes" id="UP000054144"/>
    </source>
</evidence>
<protein>
    <recommendedName>
        <fullName evidence="1">RNA-dependent RNA polymerase</fullName>
        <ecNumber evidence="1">2.7.7.48</ecNumber>
    </recommendedName>
</protein>
<dbReference type="Pfam" id="PF05183">
    <property type="entry name" value="RdRP"/>
    <property type="match status" value="1"/>
</dbReference>
<dbReference type="InterPro" id="IPR007855">
    <property type="entry name" value="RDRP"/>
</dbReference>
<dbReference type="GO" id="GO:0030422">
    <property type="term" value="P:siRNA processing"/>
    <property type="evidence" value="ECO:0007669"/>
    <property type="project" value="TreeGrafter"/>
</dbReference>
<proteinExistence type="inferred from homology"/>
<dbReference type="PANTHER" id="PTHR23079:SF14">
    <property type="entry name" value="RNA-DEPENDENT RNA POLYMERASE"/>
    <property type="match status" value="1"/>
</dbReference>
<gene>
    <name evidence="3" type="ORF">FISHEDRAFT_23685</name>
</gene>
<dbReference type="GO" id="GO:0003723">
    <property type="term" value="F:RNA binding"/>
    <property type="evidence" value="ECO:0007669"/>
    <property type="project" value="UniProtKB-KW"/>
</dbReference>